<evidence type="ECO:0000256" key="1">
    <source>
        <dbReference type="SAM" id="Phobius"/>
    </source>
</evidence>
<feature type="transmembrane region" description="Helical" evidence="1">
    <location>
        <begin position="34"/>
        <end position="57"/>
    </location>
</feature>
<dbReference type="AlphaFoldDB" id="A0A0K0F6R8"/>
<sequence length="202" mass="22929">MKTVKLLFIVSTGSFLLLLFGISISMYDIERFGVGLYLALVSIVIILILMAFCLVGAQESGDPTVAKQLYIDTKSAIENNANLRKISTNFHMRNDIKGRNINVTFNKMNVINSTKALMAPCNKDAVTILNINDNIEEINDDDNNSIFDEDDNNEKEDYLESEDNEMDDEEYSKHNNNNQTYLIKKHSIYEAIVTVHNNHLNV</sequence>
<dbReference type="WBParaSite" id="SVE_0451400.1">
    <property type="protein sequence ID" value="SVE_0451400.1"/>
    <property type="gene ID" value="SVE_0451400"/>
</dbReference>
<evidence type="ECO:0000313" key="3">
    <source>
        <dbReference type="WBParaSite" id="SVE_0451400.1"/>
    </source>
</evidence>
<feature type="transmembrane region" description="Helical" evidence="1">
    <location>
        <begin position="6"/>
        <end position="27"/>
    </location>
</feature>
<keyword evidence="2" id="KW-1185">Reference proteome</keyword>
<reference evidence="2" key="1">
    <citation type="submission" date="2014-07" db="EMBL/GenBank/DDBJ databases">
        <authorList>
            <person name="Martin A.A"/>
            <person name="De Silva N."/>
        </authorList>
    </citation>
    <scope>NUCLEOTIDE SEQUENCE</scope>
</reference>
<name>A0A0K0F6R8_STRVS</name>
<dbReference type="Proteomes" id="UP000035680">
    <property type="component" value="Unassembled WGS sequence"/>
</dbReference>
<evidence type="ECO:0000313" key="2">
    <source>
        <dbReference type="Proteomes" id="UP000035680"/>
    </source>
</evidence>
<keyword evidence="1" id="KW-0472">Membrane</keyword>
<keyword evidence="1" id="KW-1133">Transmembrane helix</keyword>
<proteinExistence type="predicted"/>
<organism evidence="2 3">
    <name type="scientific">Strongyloides venezuelensis</name>
    <name type="common">Threadworm</name>
    <dbReference type="NCBI Taxonomy" id="75913"/>
    <lineage>
        <taxon>Eukaryota</taxon>
        <taxon>Metazoa</taxon>
        <taxon>Ecdysozoa</taxon>
        <taxon>Nematoda</taxon>
        <taxon>Chromadorea</taxon>
        <taxon>Rhabditida</taxon>
        <taxon>Tylenchina</taxon>
        <taxon>Panagrolaimomorpha</taxon>
        <taxon>Strongyloidoidea</taxon>
        <taxon>Strongyloididae</taxon>
        <taxon>Strongyloides</taxon>
    </lineage>
</organism>
<accession>A0A0K0F6R8</accession>
<protein>
    <submittedName>
        <fullName evidence="3">Transmembrane protein</fullName>
    </submittedName>
</protein>
<keyword evidence="1" id="KW-0812">Transmembrane</keyword>
<reference evidence="3" key="2">
    <citation type="submission" date="2015-08" db="UniProtKB">
        <authorList>
            <consortium name="WormBaseParasite"/>
        </authorList>
    </citation>
    <scope>IDENTIFICATION</scope>
</reference>